<accession>A0A9W6GHR0</accession>
<dbReference type="RefSeq" id="WP_281833900.1">
    <property type="nucleotide sequence ID" value="NZ_BSDY01000004.1"/>
</dbReference>
<dbReference type="EMBL" id="BSDY01000004">
    <property type="protein sequence ID" value="GLI55433.1"/>
    <property type="molecule type" value="Genomic_DNA"/>
</dbReference>
<comment type="caution">
    <text evidence="1">The sequence shown here is derived from an EMBL/GenBank/DDBJ whole genome shotgun (WGS) entry which is preliminary data.</text>
</comment>
<dbReference type="Proteomes" id="UP001144471">
    <property type="component" value="Unassembled WGS sequence"/>
</dbReference>
<organism evidence="1 2">
    <name type="scientific">Propionigenium maris DSM 9537</name>
    <dbReference type="NCBI Taxonomy" id="1123000"/>
    <lineage>
        <taxon>Bacteria</taxon>
        <taxon>Fusobacteriati</taxon>
        <taxon>Fusobacteriota</taxon>
        <taxon>Fusobacteriia</taxon>
        <taxon>Fusobacteriales</taxon>
        <taxon>Fusobacteriaceae</taxon>
        <taxon>Propionigenium</taxon>
    </lineage>
</organism>
<proteinExistence type="predicted"/>
<reference evidence="1" key="1">
    <citation type="submission" date="2022-12" db="EMBL/GenBank/DDBJ databases">
        <title>Reference genome sequencing for broad-spectrum identification of bacterial and archaeal isolates by mass spectrometry.</title>
        <authorList>
            <person name="Sekiguchi Y."/>
            <person name="Tourlousse D.M."/>
        </authorList>
    </citation>
    <scope>NUCLEOTIDE SEQUENCE</scope>
    <source>
        <strain evidence="1">10succ1</strain>
    </source>
</reference>
<sequence length="88" mass="10617">MKEKLISNLRDEFNSKGFKLIEEDGSFKASEIRYEFSDDNKLRLKYRESDHNKIMELLTFFVLFYPKPKLDIVEVTSNSTGYYMWLKF</sequence>
<evidence type="ECO:0000313" key="2">
    <source>
        <dbReference type="Proteomes" id="UP001144471"/>
    </source>
</evidence>
<protein>
    <submittedName>
        <fullName evidence="1">Uncharacterized protein</fullName>
    </submittedName>
</protein>
<gene>
    <name evidence="1" type="ORF">PM10SUCC1_09470</name>
</gene>
<name>A0A9W6GHR0_9FUSO</name>
<keyword evidence="2" id="KW-1185">Reference proteome</keyword>
<dbReference type="AlphaFoldDB" id="A0A9W6GHR0"/>
<evidence type="ECO:0000313" key="1">
    <source>
        <dbReference type="EMBL" id="GLI55433.1"/>
    </source>
</evidence>